<evidence type="ECO:0000256" key="6">
    <source>
        <dbReference type="ARBA" id="ARBA00023139"/>
    </source>
</evidence>
<protein>
    <recommendedName>
        <fullName evidence="10">Palmitoyltransferase</fullName>
        <ecNumber evidence="10">2.3.1.225</ecNumber>
    </recommendedName>
</protein>
<dbReference type="GO" id="GO:0005794">
    <property type="term" value="C:Golgi apparatus"/>
    <property type="evidence" value="ECO:0007669"/>
    <property type="project" value="TreeGrafter"/>
</dbReference>
<dbReference type="Pfam" id="PF01529">
    <property type="entry name" value="DHHC"/>
    <property type="match status" value="1"/>
</dbReference>
<dbReference type="EMBL" id="JABAHT010000051">
    <property type="protein sequence ID" value="KAF4667643.1"/>
    <property type="molecule type" value="Genomic_DNA"/>
</dbReference>
<accession>A0A7J6M7U6</accession>
<comment type="caution">
    <text evidence="12">The sequence shown here is derived from an EMBL/GenBank/DDBJ whole genome shotgun (WGS) entry which is preliminary data.</text>
</comment>
<evidence type="ECO:0000256" key="10">
    <source>
        <dbReference type="RuleBase" id="RU079119"/>
    </source>
</evidence>
<evidence type="ECO:0000256" key="4">
    <source>
        <dbReference type="ARBA" id="ARBA00022989"/>
    </source>
</evidence>
<feature type="domain" description="Palmitoyltransferase DHHC" evidence="11">
    <location>
        <begin position="26"/>
        <end position="154"/>
    </location>
</feature>
<evidence type="ECO:0000256" key="1">
    <source>
        <dbReference type="ARBA" id="ARBA00004127"/>
    </source>
</evidence>
<feature type="transmembrane region" description="Helical" evidence="10">
    <location>
        <begin position="72"/>
        <end position="98"/>
    </location>
</feature>
<comment type="catalytic activity">
    <reaction evidence="9 10">
        <text>L-cysteinyl-[protein] + hexadecanoyl-CoA = S-hexadecanoyl-L-cysteinyl-[protein] + CoA</text>
        <dbReference type="Rhea" id="RHEA:36683"/>
        <dbReference type="Rhea" id="RHEA-COMP:10131"/>
        <dbReference type="Rhea" id="RHEA-COMP:11032"/>
        <dbReference type="ChEBI" id="CHEBI:29950"/>
        <dbReference type="ChEBI" id="CHEBI:57287"/>
        <dbReference type="ChEBI" id="CHEBI:57379"/>
        <dbReference type="ChEBI" id="CHEBI:74151"/>
        <dbReference type="EC" id="2.3.1.225"/>
    </reaction>
</comment>
<dbReference type="AlphaFoldDB" id="A0A7J6M7U6"/>
<comment type="similarity">
    <text evidence="10">Belongs to the DHHC palmitoyltransferase family.</text>
</comment>
<dbReference type="PANTHER" id="PTHR22883:SF43">
    <property type="entry name" value="PALMITOYLTRANSFERASE APP"/>
    <property type="match status" value="1"/>
</dbReference>
<comment type="domain">
    <text evidence="10">The DHHC domain is required for palmitoyltransferase activity.</text>
</comment>
<keyword evidence="4 10" id="KW-1133">Transmembrane helix</keyword>
<evidence type="ECO:0000313" key="13">
    <source>
        <dbReference type="Proteomes" id="UP000570595"/>
    </source>
</evidence>
<proteinExistence type="inferred from homology"/>
<dbReference type="PROSITE" id="PS50216">
    <property type="entry name" value="DHHC"/>
    <property type="match status" value="1"/>
</dbReference>
<dbReference type="InterPro" id="IPR039859">
    <property type="entry name" value="PFA4/ZDH16/20/ERF2-like"/>
</dbReference>
<reference evidence="12 13" key="1">
    <citation type="submission" date="2020-04" db="EMBL/GenBank/DDBJ databases">
        <title>Perkinsus olseni comparative genomics.</title>
        <authorList>
            <person name="Bogema D.R."/>
        </authorList>
    </citation>
    <scope>NUCLEOTIDE SEQUENCE [LARGE SCALE GENOMIC DNA]</scope>
    <source>
        <strain evidence="12">ATCC PRA-179</strain>
    </source>
</reference>
<evidence type="ECO:0000313" key="12">
    <source>
        <dbReference type="EMBL" id="KAF4667643.1"/>
    </source>
</evidence>
<keyword evidence="5 10" id="KW-0472">Membrane</keyword>
<name>A0A7J6M7U6_PEROL</name>
<evidence type="ECO:0000256" key="7">
    <source>
        <dbReference type="ARBA" id="ARBA00023288"/>
    </source>
</evidence>
<dbReference type="GO" id="GO:0005783">
    <property type="term" value="C:endoplasmic reticulum"/>
    <property type="evidence" value="ECO:0007669"/>
    <property type="project" value="TreeGrafter"/>
</dbReference>
<keyword evidence="6" id="KW-0564">Palmitate</keyword>
<keyword evidence="3 10" id="KW-0812">Transmembrane</keyword>
<sequence length="195" mass="21559">MYRAGSSAALPDGDIDPEQAHSRGTFRYCGTCQMYRDVTTTSHCRVCDNCVLGFDHHCVFLNNCIGGRNYPFFMVFVASVTAFAAVVMVQFILWTSIIDEGSSLQIGIEIKPNPALAILARVLALLCLICLITLALFLGFHLCLLVTGKTTKQVLRPNKRFSSRSSPCFSSLFTRQPALFNPRLRVSREATAQVV</sequence>
<feature type="transmembrane region" description="Helical" evidence="10">
    <location>
        <begin position="118"/>
        <end position="146"/>
    </location>
</feature>
<gene>
    <name evidence="12" type="primary">ZDHHC14_2</name>
    <name evidence="12" type="ORF">FOZ61_008031</name>
</gene>
<dbReference type="InterPro" id="IPR001594">
    <property type="entry name" value="Palmitoyltrfase_DHHC"/>
</dbReference>
<keyword evidence="7" id="KW-0449">Lipoprotein</keyword>
<dbReference type="GO" id="GO:0019706">
    <property type="term" value="F:protein-cysteine S-palmitoyltransferase activity"/>
    <property type="evidence" value="ECO:0007669"/>
    <property type="project" value="UniProtKB-EC"/>
</dbReference>
<keyword evidence="2 10" id="KW-0808">Transferase</keyword>
<comment type="subcellular location">
    <subcellularLocation>
        <location evidence="1">Endomembrane system</location>
        <topology evidence="1">Multi-pass membrane protein</topology>
    </subcellularLocation>
</comment>
<evidence type="ECO:0000259" key="11">
    <source>
        <dbReference type="Pfam" id="PF01529"/>
    </source>
</evidence>
<organism evidence="12 13">
    <name type="scientific">Perkinsus olseni</name>
    <name type="common">Perkinsus atlanticus</name>
    <dbReference type="NCBI Taxonomy" id="32597"/>
    <lineage>
        <taxon>Eukaryota</taxon>
        <taxon>Sar</taxon>
        <taxon>Alveolata</taxon>
        <taxon>Perkinsozoa</taxon>
        <taxon>Perkinsea</taxon>
        <taxon>Perkinsida</taxon>
        <taxon>Perkinsidae</taxon>
        <taxon>Perkinsus</taxon>
    </lineage>
</organism>
<dbReference type="GO" id="GO:0006612">
    <property type="term" value="P:protein targeting to membrane"/>
    <property type="evidence" value="ECO:0007669"/>
    <property type="project" value="TreeGrafter"/>
</dbReference>
<evidence type="ECO:0000256" key="9">
    <source>
        <dbReference type="ARBA" id="ARBA00048048"/>
    </source>
</evidence>
<evidence type="ECO:0000256" key="2">
    <source>
        <dbReference type="ARBA" id="ARBA00022679"/>
    </source>
</evidence>
<evidence type="ECO:0000256" key="3">
    <source>
        <dbReference type="ARBA" id="ARBA00022692"/>
    </source>
</evidence>
<evidence type="ECO:0000256" key="8">
    <source>
        <dbReference type="ARBA" id="ARBA00023315"/>
    </source>
</evidence>
<dbReference type="EC" id="2.3.1.225" evidence="10"/>
<dbReference type="PANTHER" id="PTHR22883">
    <property type="entry name" value="ZINC FINGER DHHC DOMAIN CONTAINING PROTEIN"/>
    <property type="match status" value="1"/>
</dbReference>
<evidence type="ECO:0000256" key="5">
    <source>
        <dbReference type="ARBA" id="ARBA00023136"/>
    </source>
</evidence>
<dbReference type="OrthoDB" id="9909019at2759"/>
<dbReference type="Proteomes" id="UP000570595">
    <property type="component" value="Unassembled WGS sequence"/>
</dbReference>
<keyword evidence="8 10" id="KW-0012">Acyltransferase</keyword>